<organism evidence="3 4">
    <name type="scientific">Streptomyces sanyensis</name>
    <dbReference type="NCBI Taxonomy" id="568869"/>
    <lineage>
        <taxon>Bacteria</taxon>
        <taxon>Bacillati</taxon>
        <taxon>Actinomycetota</taxon>
        <taxon>Actinomycetes</taxon>
        <taxon>Kitasatosporales</taxon>
        <taxon>Streptomycetaceae</taxon>
        <taxon>Streptomyces</taxon>
    </lineage>
</organism>
<keyword evidence="4" id="KW-1185">Reference proteome</keyword>
<keyword evidence="2" id="KW-0472">Membrane</keyword>
<proteinExistence type="predicted"/>
<accession>A0ABP9A633</accession>
<evidence type="ECO:0008006" key="5">
    <source>
        <dbReference type="Google" id="ProtNLM"/>
    </source>
</evidence>
<sequence length="130" mass="14280">MSDEISDGQAPGSAASAPAHTVQDPREARRVGRRALLWSAVAVAAWVWFAYLMVTDYASPSGGDMCRGPLIDPAYTEYERCRDSLRQWPALLGVLALAVVTSTVAAATLVYSRVLYRLARRDGHVMWPRD</sequence>
<evidence type="ECO:0000313" key="4">
    <source>
        <dbReference type="Proteomes" id="UP001501147"/>
    </source>
</evidence>
<keyword evidence="2" id="KW-0812">Transmembrane</keyword>
<dbReference type="RefSeq" id="WP_345613022.1">
    <property type="nucleotide sequence ID" value="NZ_BAABJV010000004.1"/>
</dbReference>
<name>A0ABP9A633_9ACTN</name>
<feature type="region of interest" description="Disordered" evidence="1">
    <location>
        <begin position="1"/>
        <end position="26"/>
    </location>
</feature>
<keyword evidence="2" id="KW-1133">Transmembrane helix</keyword>
<evidence type="ECO:0000256" key="1">
    <source>
        <dbReference type="SAM" id="MobiDB-lite"/>
    </source>
</evidence>
<dbReference type="EMBL" id="BAABJV010000004">
    <property type="protein sequence ID" value="GAA4774898.1"/>
    <property type="molecule type" value="Genomic_DNA"/>
</dbReference>
<gene>
    <name evidence="3" type="ORF">GCM10023329_24210</name>
</gene>
<feature type="transmembrane region" description="Helical" evidence="2">
    <location>
        <begin position="88"/>
        <end position="111"/>
    </location>
</feature>
<comment type="caution">
    <text evidence="3">The sequence shown here is derived from an EMBL/GenBank/DDBJ whole genome shotgun (WGS) entry which is preliminary data.</text>
</comment>
<protein>
    <recommendedName>
        <fullName evidence="5">Integral membrane protein</fullName>
    </recommendedName>
</protein>
<evidence type="ECO:0000313" key="3">
    <source>
        <dbReference type="EMBL" id="GAA4774898.1"/>
    </source>
</evidence>
<dbReference type="Proteomes" id="UP001501147">
    <property type="component" value="Unassembled WGS sequence"/>
</dbReference>
<reference evidence="4" key="1">
    <citation type="journal article" date="2019" name="Int. J. Syst. Evol. Microbiol.">
        <title>The Global Catalogue of Microorganisms (GCM) 10K type strain sequencing project: providing services to taxonomists for standard genome sequencing and annotation.</title>
        <authorList>
            <consortium name="The Broad Institute Genomics Platform"/>
            <consortium name="The Broad Institute Genome Sequencing Center for Infectious Disease"/>
            <person name="Wu L."/>
            <person name="Ma J."/>
        </authorList>
    </citation>
    <scope>NUCLEOTIDE SEQUENCE [LARGE SCALE GENOMIC DNA]</scope>
    <source>
        <strain evidence="4">JCM 18324</strain>
    </source>
</reference>
<evidence type="ECO:0000256" key="2">
    <source>
        <dbReference type="SAM" id="Phobius"/>
    </source>
</evidence>
<feature type="compositionally biased region" description="Low complexity" evidence="1">
    <location>
        <begin position="8"/>
        <end position="19"/>
    </location>
</feature>
<feature type="transmembrane region" description="Helical" evidence="2">
    <location>
        <begin position="35"/>
        <end position="54"/>
    </location>
</feature>